<protein>
    <submittedName>
        <fullName evidence="1">Peptidase M, neutral zinc metallopeptidase, zinc-binding site</fullName>
    </submittedName>
</protein>
<dbReference type="AlphaFoldDB" id="A0A0H4T5N5"/>
<dbReference type="SUPFAM" id="SSF48452">
    <property type="entry name" value="TPR-like"/>
    <property type="match status" value="1"/>
</dbReference>
<dbReference type="Gene3D" id="1.25.40.10">
    <property type="entry name" value="Tetratricopeptide repeat domain"/>
    <property type="match status" value="1"/>
</dbReference>
<reference evidence="1" key="1">
    <citation type="journal article" date="2015" name="ISME J.">
        <title>Aquifer environment selects for microbial species cohorts in sediment and groundwater.</title>
        <authorList>
            <person name="Hug L.A."/>
            <person name="Thomas B.C."/>
            <person name="Brown C.T."/>
            <person name="Frischkorn K.R."/>
            <person name="Williams K.H."/>
            <person name="Tringe S.G."/>
            <person name="Banfield J.F."/>
        </authorList>
    </citation>
    <scope>NUCLEOTIDE SEQUENCE</scope>
</reference>
<dbReference type="InterPro" id="IPR011990">
    <property type="entry name" value="TPR-like_helical_dom_sf"/>
</dbReference>
<evidence type="ECO:0000313" key="1">
    <source>
        <dbReference type="EMBL" id="AKQ03038.1"/>
    </source>
</evidence>
<name>A0A0H4T5N5_9BACT</name>
<accession>A0A0H4T5N5</accession>
<organism evidence="1">
    <name type="scientific">uncultured bacterium Rifle_16ft_4_minimus_37862</name>
    <dbReference type="NCBI Taxonomy" id="1665157"/>
    <lineage>
        <taxon>Bacteria</taxon>
        <taxon>environmental samples</taxon>
    </lineage>
</organism>
<sequence length="413" mass="44961">MLCAAALALGWWEGRRHGVRDARPAVAVVPVAVSDAARALTDEAIRLYAVGQYSRACERLSRAAADDPSSAVRREDVSSCFEAWGWQALRESRPDEAWLLFRQGLAESPEAPALLKGLGLAAVHAGRSAEAVAPLERAVRAGHDGQAALLLAHLYDHHDDPDRAIAHLRALLAREPGNDRARRLLDKLERERRAEAGFEREVTRRFVVKQRGVPDRAARVAVTRALEAAADRVGGALGYAPRERLGVILYDRSQFEDVTRVHGWATGVFDGKIRLPVGATPPPAAELERLVAHEYAHAAIHGLSRGRAPRWLHEGLAQALEGATVDPMLPVPGALTLAGVEALVTDADPLRARAGYDIALWIVRDLLDRGGMPVMRELLLRLGAGDTLAEAMPRVYGLRMAELESQWRRVLGG</sequence>
<dbReference type="EMBL" id="KT007007">
    <property type="protein sequence ID" value="AKQ03038.1"/>
    <property type="molecule type" value="Genomic_DNA"/>
</dbReference>
<proteinExistence type="predicted"/>